<evidence type="ECO:0000313" key="1">
    <source>
        <dbReference type="EMBL" id="KAJ0092549.1"/>
    </source>
</evidence>
<dbReference type="Proteomes" id="UP001164250">
    <property type="component" value="Chromosome 7"/>
</dbReference>
<keyword evidence="2" id="KW-1185">Reference proteome</keyword>
<organism evidence="1 2">
    <name type="scientific">Pistacia atlantica</name>
    <dbReference type="NCBI Taxonomy" id="434234"/>
    <lineage>
        <taxon>Eukaryota</taxon>
        <taxon>Viridiplantae</taxon>
        <taxon>Streptophyta</taxon>
        <taxon>Embryophyta</taxon>
        <taxon>Tracheophyta</taxon>
        <taxon>Spermatophyta</taxon>
        <taxon>Magnoliopsida</taxon>
        <taxon>eudicotyledons</taxon>
        <taxon>Gunneridae</taxon>
        <taxon>Pentapetalae</taxon>
        <taxon>rosids</taxon>
        <taxon>malvids</taxon>
        <taxon>Sapindales</taxon>
        <taxon>Anacardiaceae</taxon>
        <taxon>Pistacia</taxon>
    </lineage>
</organism>
<protein>
    <submittedName>
        <fullName evidence="1">Uncharacterized protein</fullName>
    </submittedName>
</protein>
<proteinExistence type="predicted"/>
<gene>
    <name evidence="1" type="ORF">Patl1_25555</name>
</gene>
<dbReference type="EMBL" id="CM047903">
    <property type="protein sequence ID" value="KAJ0092549.1"/>
    <property type="molecule type" value="Genomic_DNA"/>
</dbReference>
<evidence type="ECO:0000313" key="2">
    <source>
        <dbReference type="Proteomes" id="UP001164250"/>
    </source>
</evidence>
<name>A0ACC1B0V5_9ROSI</name>
<accession>A0ACC1B0V5</accession>
<comment type="caution">
    <text evidence="1">The sequence shown here is derived from an EMBL/GenBank/DDBJ whole genome shotgun (WGS) entry which is preliminary data.</text>
</comment>
<reference evidence="2" key="1">
    <citation type="journal article" date="2023" name="G3 (Bethesda)">
        <title>Genome assembly and association tests identify interacting loci associated with vigor, precocity, and sex in interspecific pistachio rootstocks.</title>
        <authorList>
            <person name="Palmer W."/>
            <person name="Jacygrad E."/>
            <person name="Sagayaradj S."/>
            <person name="Cavanaugh K."/>
            <person name="Han R."/>
            <person name="Bertier L."/>
            <person name="Beede B."/>
            <person name="Kafkas S."/>
            <person name="Golino D."/>
            <person name="Preece J."/>
            <person name="Michelmore R."/>
        </authorList>
    </citation>
    <scope>NUCLEOTIDE SEQUENCE [LARGE SCALE GENOMIC DNA]</scope>
</reference>
<sequence>MPEGLSKDLDLPSSSMVIEEEKIEGSSEKDPVSSLVLVEDSKGSVGEAGNQMNVSLDAAVVQENLSEDPGRPLSSMVEVEKIDDSSEKDIVLVSLEDPKGSVAEAGNQIDVASGAGVEQEPVSEDLGLPAPSMAVELVKQEPVSEDSGLPTFSMAVEQEKTEVLSEKDPNGSSVSQELEIGGRRD</sequence>